<dbReference type="OrthoDB" id="1954668at2"/>
<proteinExistence type="predicted"/>
<keyword evidence="1" id="KW-0732">Signal</keyword>
<gene>
    <name evidence="2" type="ORF">SBF1_1590005</name>
</gene>
<sequence>MKKLISACLLVISLLLVNVVPAFASHYGDAVYRDGVLGGLTWHAAINNYSTVGSYVIEAPGGSGVVQYSSWATFLSGHTYQGPPQYKSGMTDNDLNNVLNTAIFLANRANVSYTAIDMMHGTTTGTYIDPGHVTQLRCDGLVEYCYEWYNWPVLTDTNGNWDISNNNSMLYHSSNYYTWDGYTFNPVTQWSHMNPHY</sequence>
<reference evidence="3" key="1">
    <citation type="submission" date="2018-02" db="EMBL/GenBank/DDBJ databases">
        <authorList>
            <person name="Hausmann B."/>
        </authorList>
    </citation>
    <scope>NUCLEOTIDE SEQUENCE [LARGE SCALE GENOMIC DNA]</scope>
    <source>
        <strain evidence="3">Peat soil MAG SbF1</strain>
    </source>
</reference>
<protein>
    <submittedName>
        <fullName evidence="2">Uncharacterized protein</fullName>
    </submittedName>
</protein>
<organism evidence="2 3">
    <name type="scientific">Candidatus Desulfosporosinus infrequens</name>
    <dbReference type="NCBI Taxonomy" id="2043169"/>
    <lineage>
        <taxon>Bacteria</taxon>
        <taxon>Bacillati</taxon>
        <taxon>Bacillota</taxon>
        <taxon>Clostridia</taxon>
        <taxon>Eubacteriales</taxon>
        <taxon>Desulfitobacteriaceae</taxon>
        <taxon>Desulfosporosinus</taxon>
    </lineage>
</organism>
<feature type="signal peptide" evidence="1">
    <location>
        <begin position="1"/>
        <end position="24"/>
    </location>
</feature>
<evidence type="ECO:0000313" key="3">
    <source>
        <dbReference type="Proteomes" id="UP000238916"/>
    </source>
</evidence>
<accession>A0A2U3K900</accession>
<evidence type="ECO:0000313" key="2">
    <source>
        <dbReference type="EMBL" id="SPF36144.1"/>
    </source>
</evidence>
<name>A0A2U3K900_9FIRM</name>
<feature type="chain" id="PRO_5015674783" evidence="1">
    <location>
        <begin position="25"/>
        <end position="197"/>
    </location>
</feature>
<dbReference type="AlphaFoldDB" id="A0A2U3K900"/>
<evidence type="ECO:0000256" key="1">
    <source>
        <dbReference type="SAM" id="SignalP"/>
    </source>
</evidence>
<dbReference type="Proteomes" id="UP000238916">
    <property type="component" value="Unassembled WGS sequence"/>
</dbReference>
<dbReference type="EMBL" id="OMOF01000067">
    <property type="protein sequence ID" value="SPF36144.1"/>
    <property type="molecule type" value="Genomic_DNA"/>
</dbReference>